<keyword evidence="2" id="KW-1185">Reference proteome</keyword>
<sequence>MQFFIDHKYKKIHQRVHAGDKCGFVKTPIDKREFTDAENYVESLKDDRRYELCEYCQTVQIEID</sequence>
<proteinExistence type="predicted"/>
<evidence type="ECO:0000313" key="2">
    <source>
        <dbReference type="Proteomes" id="UP000525923"/>
    </source>
</evidence>
<dbReference type="Proteomes" id="UP000525923">
    <property type="component" value="Unassembled WGS sequence"/>
</dbReference>
<protein>
    <submittedName>
        <fullName evidence="1">Uncharacterized protein</fullName>
    </submittedName>
</protein>
<evidence type="ECO:0000313" key="1">
    <source>
        <dbReference type="EMBL" id="MBB5179754.1"/>
    </source>
</evidence>
<organism evidence="1 2">
    <name type="scientific">Planococcus koreensis</name>
    <dbReference type="NCBI Taxonomy" id="112331"/>
    <lineage>
        <taxon>Bacteria</taxon>
        <taxon>Bacillati</taxon>
        <taxon>Bacillota</taxon>
        <taxon>Bacilli</taxon>
        <taxon>Bacillales</taxon>
        <taxon>Caryophanaceae</taxon>
        <taxon>Planococcus</taxon>
    </lineage>
</organism>
<name>A0A7W8FRQ5_9BACL</name>
<dbReference type="AlphaFoldDB" id="A0A7W8FRQ5"/>
<comment type="caution">
    <text evidence="1">The sequence shown here is derived from an EMBL/GenBank/DDBJ whole genome shotgun (WGS) entry which is preliminary data.</text>
</comment>
<dbReference type="RefSeq" id="WP_221300853.1">
    <property type="nucleotide sequence ID" value="NZ_CP181055.1"/>
</dbReference>
<dbReference type="EMBL" id="JACHHE010000002">
    <property type="protein sequence ID" value="MBB5179754.1"/>
    <property type="molecule type" value="Genomic_DNA"/>
</dbReference>
<gene>
    <name evidence="1" type="ORF">HNQ44_001178</name>
</gene>
<reference evidence="1 2" key="1">
    <citation type="submission" date="2020-08" db="EMBL/GenBank/DDBJ databases">
        <title>Genomic Encyclopedia of Type Strains, Phase IV (KMG-IV): sequencing the most valuable type-strain genomes for metagenomic binning, comparative biology and taxonomic classification.</title>
        <authorList>
            <person name="Goeker M."/>
        </authorList>
    </citation>
    <scope>NUCLEOTIDE SEQUENCE [LARGE SCALE GENOMIC DNA]</scope>
    <source>
        <strain evidence="1 2">DSM 15895</strain>
    </source>
</reference>
<accession>A0A7W8FRQ5</accession>